<feature type="binding site" evidence="7">
    <location>
        <position position="291"/>
    </location>
    <ligand>
        <name>substrate</name>
    </ligand>
</feature>
<dbReference type="KEGG" id="dao:Desac_2139"/>
<evidence type="ECO:0000256" key="7">
    <source>
        <dbReference type="HAMAP-Rule" id="MF_00536"/>
    </source>
</evidence>
<keyword evidence="5 7" id="KW-0520">NAD</keyword>
<keyword evidence="9" id="KW-1185">Reference proteome</keyword>
<dbReference type="PANTHER" id="PTHR30004:SF6">
    <property type="entry name" value="D-THREONATE 4-PHOSPHATE DEHYDROGENASE"/>
    <property type="match status" value="1"/>
</dbReference>
<evidence type="ECO:0000256" key="1">
    <source>
        <dbReference type="ARBA" id="ARBA00022490"/>
    </source>
</evidence>
<comment type="cofactor">
    <cofactor evidence="7">
        <name>a divalent metal cation</name>
        <dbReference type="ChEBI" id="CHEBI:60240"/>
    </cofactor>
    <text evidence="7">Binds 1 divalent metal cation per subunit.</text>
</comment>
<comment type="catalytic activity">
    <reaction evidence="7">
        <text>4-(phosphooxy)-L-threonine + NAD(+) = 3-amino-2-oxopropyl phosphate + CO2 + NADH</text>
        <dbReference type="Rhea" id="RHEA:32275"/>
        <dbReference type="ChEBI" id="CHEBI:16526"/>
        <dbReference type="ChEBI" id="CHEBI:57279"/>
        <dbReference type="ChEBI" id="CHEBI:57540"/>
        <dbReference type="ChEBI" id="CHEBI:57945"/>
        <dbReference type="ChEBI" id="CHEBI:58452"/>
        <dbReference type="EC" id="1.1.1.262"/>
    </reaction>
</comment>
<dbReference type="Gene3D" id="3.40.718.10">
    <property type="entry name" value="Isopropylmalate Dehydrogenase"/>
    <property type="match status" value="1"/>
</dbReference>
<dbReference type="GO" id="GO:0050570">
    <property type="term" value="F:4-hydroxythreonine-4-phosphate dehydrogenase activity"/>
    <property type="evidence" value="ECO:0007669"/>
    <property type="project" value="UniProtKB-UniRule"/>
</dbReference>
<keyword evidence="2 7" id="KW-0479">Metal-binding</keyword>
<organism evidence="8 9">
    <name type="scientific">Desulfobacca acetoxidans (strain ATCC 700848 / DSM 11109 / ASRB2)</name>
    <dbReference type="NCBI Taxonomy" id="880072"/>
    <lineage>
        <taxon>Bacteria</taxon>
        <taxon>Pseudomonadati</taxon>
        <taxon>Thermodesulfobacteriota</taxon>
        <taxon>Desulfobaccia</taxon>
        <taxon>Desulfobaccales</taxon>
        <taxon>Desulfobaccaceae</taxon>
        <taxon>Desulfobacca</taxon>
    </lineage>
</organism>
<dbReference type="GO" id="GO:0005737">
    <property type="term" value="C:cytoplasm"/>
    <property type="evidence" value="ECO:0007669"/>
    <property type="project" value="UniProtKB-SubCell"/>
</dbReference>
<dbReference type="GO" id="GO:0046872">
    <property type="term" value="F:metal ion binding"/>
    <property type="evidence" value="ECO:0007669"/>
    <property type="project" value="UniProtKB-UniRule"/>
</dbReference>
<dbReference type="eggNOG" id="COG1995">
    <property type="taxonomic scope" value="Bacteria"/>
</dbReference>
<feature type="binding site" evidence="7">
    <location>
        <position position="282"/>
    </location>
    <ligand>
        <name>substrate</name>
    </ligand>
</feature>
<feature type="binding site" evidence="7">
    <location>
        <position position="274"/>
    </location>
    <ligand>
        <name>a divalent metal cation</name>
        <dbReference type="ChEBI" id="CHEBI:60240"/>
        <note>ligand shared between dimeric partners</note>
    </ligand>
</feature>
<evidence type="ECO:0000256" key="4">
    <source>
        <dbReference type="ARBA" id="ARBA00023002"/>
    </source>
</evidence>
<dbReference type="AlphaFoldDB" id="F2NDA2"/>
<dbReference type="Pfam" id="PF04166">
    <property type="entry name" value="PdxA"/>
    <property type="match status" value="1"/>
</dbReference>
<sequence>MRGSDDHRPLLAVTMGDITGIGPEIIIMALSEAELYGLCRPLVLGDLPALEKARAVCGSRARLHATDDPGSGFYQPGTIDIMVLSDLTADAVSYGQPTRDSGAAMVGYILRAVELALAGQAAAVVTAPISKAAMHLGGYHYPGHTELLAERSGAREFAMMLAGGAFRVVLATIHCPLREVPGRLNTPDLVRLLALTNHSLMMDFGIQRPSIGVAALNPHASEGGLFGDEEARVIQPAVDQALARGVNVIGPLPADTIFVRHQRGEFDAVVVMYHDQGLIPLKLLHFGDAVNVTLGLPIIRTSVDHGTAYDLAGNGRADPGSLKAALRLAAKMAHARAKCRQGHERGSE</sequence>
<dbReference type="EMBL" id="CP002629">
    <property type="protein sequence ID" value="AEB09968.1"/>
    <property type="molecule type" value="Genomic_DNA"/>
</dbReference>
<keyword evidence="6 7" id="KW-0664">Pyridoxine biosynthesis</keyword>
<keyword evidence="3 7" id="KW-0521">NADP</keyword>
<comment type="subunit">
    <text evidence="7">Homodimer.</text>
</comment>
<dbReference type="STRING" id="880072.Desac_2139"/>
<dbReference type="GO" id="GO:0051287">
    <property type="term" value="F:NAD binding"/>
    <property type="evidence" value="ECO:0007669"/>
    <property type="project" value="InterPro"/>
</dbReference>
<gene>
    <name evidence="7" type="primary">pdxA</name>
    <name evidence="8" type="ordered locus">Desac_2139</name>
</gene>
<proteinExistence type="inferred from homology"/>
<feature type="binding site" evidence="7">
    <location>
        <position position="219"/>
    </location>
    <ligand>
        <name>a divalent metal cation</name>
        <dbReference type="ChEBI" id="CHEBI:60240"/>
        <note>ligand shared between dimeric partners</note>
    </ligand>
</feature>
<dbReference type="InterPro" id="IPR005255">
    <property type="entry name" value="PdxA_fam"/>
</dbReference>
<evidence type="ECO:0000256" key="5">
    <source>
        <dbReference type="ARBA" id="ARBA00023027"/>
    </source>
</evidence>
<dbReference type="RefSeq" id="WP_013707077.1">
    <property type="nucleotide sequence ID" value="NC_015388.1"/>
</dbReference>
<evidence type="ECO:0000256" key="6">
    <source>
        <dbReference type="ARBA" id="ARBA00023096"/>
    </source>
</evidence>
<dbReference type="Proteomes" id="UP000000483">
    <property type="component" value="Chromosome"/>
</dbReference>
<reference evidence="8 9" key="1">
    <citation type="journal article" date="2011" name="Stand. Genomic Sci.">
        <title>Complete genome sequence of the acetate-degrading sulfate reducer Desulfobacca acetoxidans type strain (ASRB2).</title>
        <authorList>
            <person name="Goker M."/>
            <person name="Teshima H."/>
            <person name="Lapidus A."/>
            <person name="Nolan M."/>
            <person name="Lucas S."/>
            <person name="Hammon N."/>
            <person name="Deshpande S."/>
            <person name="Cheng J.F."/>
            <person name="Tapia R."/>
            <person name="Han C."/>
            <person name="Goodwin L."/>
            <person name="Pitluck S."/>
            <person name="Huntemann M."/>
            <person name="Liolios K."/>
            <person name="Ivanova N."/>
            <person name="Pagani I."/>
            <person name="Mavromatis K."/>
            <person name="Ovchinikova G."/>
            <person name="Pati A."/>
            <person name="Chen A."/>
            <person name="Palaniappan K."/>
            <person name="Land M."/>
            <person name="Hauser L."/>
            <person name="Brambilla E.M."/>
            <person name="Rohde M."/>
            <person name="Spring S."/>
            <person name="Detter J.C."/>
            <person name="Woyke T."/>
            <person name="Bristow J."/>
            <person name="Eisen J.A."/>
            <person name="Markowitz V."/>
            <person name="Hugenholtz P."/>
            <person name="Kyrpides N.C."/>
            <person name="Klenk H.P."/>
        </authorList>
    </citation>
    <scope>NUCLEOTIDE SEQUENCE [LARGE SCALE GENOMIC DNA]</scope>
    <source>
        <strain evidence="9">ATCC 700848 / DSM 11109 / ASRB2</strain>
    </source>
</reference>
<reference evidence="9" key="2">
    <citation type="submission" date="2011-03" db="EMBL/GenBank/DDBJ databases">
        <title>The complete genome of Desulfobacca acetoxidans DSM 11109.</title>
        <authorList>
            <consortium name="US DOE Joint Genome Institute (JGI-PGF)"/>
            <person name="Lucas S."/>
            <person name="Copeland A."/>
            <person name="Lapidus A."/>
            <person name="Bruce D."/>
            <person name="Goodwin L."/>
            <person name="Pitluck S."/>
            <person name="Peters L."/>
            <person name="Kyrpides N."/>
            <person name="Mavromatis K."/>
            <person name="Ivanova N."/>
            <person name="Ovchinnikova G."/>
            <person name="Teshima H."/>
            <person name="Detter J.C."/>
            <person name="Han C."/>
            <person name="Land M."/>
            <person name="Hauser L."/>
            <person name="Markowitz V."/>
            <person name="Cheng J.-F."/>
            <person name="Hugenholtz P."/>
            <person name="Woyke T."/>
            <person name="Wu D."/>
            <person name="Spring S."/>
            <person name="Schueler E."/>
            <person name="Brambilla E."/>
            <person name="Klenk H.-P."/>
            <person name="Eisen J.A."/>
        </authorList>
    </citation>
    <scope>NUCLEOTIDE SEQUENCE [LARGE SCALE GENOMIC DNA]</scope>
    <source>
        <strain evidence="9">ATCC 700848 / DSM 11109 / ASRB2</strain>
    </source>
</reference>
<feature type="binding site" evidence="7">
    <location>
        <position position="300"/>
    </location>
    <ligand>
        <name>substrate</name>
    </ligand>
</feature>
<comment type="function">
    <text evidence="7">Catalyzes the NAD(P)-dependent oxidation of 4-(phosphooxy)-L-threonine (HTP) into 2-amino-3-oxo-4-(phosphooxy)butyric acid which spontaneously decarboxylates to form 3-amino-2-oxopropyl phosphate (AHAP).</text>
</comment>
<feature type="binding site" evidence="7">
    <location>
        <position position="174"/>
    </location>
    <ligand>
        <name>a divalent metal cation</name>
        <dbReference type="ChEBI" id="CHEBI:60240"/>
        <note>ligand shared between dimeric partners</note>
    </ligand>
</feature>
<dbReference type="HAMAP" id="MF_00536">
    <property type="entry name" value="PdxA"/>
    <property type="match status" value="1"/>
</dbReference>
<comment type="miscellaneous">
    <text evidence="7">The active site is located at the dimer interface.</text>
</comment>
<evidence type="ECO:0000313" key="9">
    <source>
        <dbReference type="Proteomes" id="UP000000483"/>
    </source>
</evidence>
<protein>
    <recommendedName>
        <fullName evidence="7">4-hydroxythreonine-4-phosphate dehydrogenase</fullName>
        <ecNumber evidence="7">1.1.1.262</ecNumber>
    </recommendedName>
    <alternativeName>
        <fullName evidence="7">4-(phosphohydroxy)-L-threonine dehydrogenase</fullName>
    </alternativeName>
</protein>
<comment type="similarity">
    <text evidence="7">Belongs to the PdxA family.</text>
</comment>
<keyword evidence="4 7" id="KW-0560">Oxidoreductase</keyword>
<dbReference type="GO" id="GO:0042823">
    <property type="term" value="P:pyridoxal phosphate biosynthetic process"/>
    <property type="evidence" value="ECO:0007669"/>
    <property type="project" value="UniProtKB-UniRule"/>
</dbReference>
<dbReference type="NCBIfam" id="TIGR00557">
    <property type="entry name" value="pdxA"/>
    <property type="match status" value="1"/>
</dbReference>
<dbReference type="InterPro" id="IPR037510">
    <property type="entry name" value="PdxA"/>
</dbReference>
<dbReference type="HOGENOM" id="CLU_040168_0_0_7"/>
<evidence type="ECO:0000256" key="3">
    <source>
        <dbReference type="ARBA" id="ARBA00022857"/>
    </source>
</evidence>
<comment type="pathway">
    <text evidence="7">Cofactor biosynthesis; pyridoxine 5'-phosphate biosynthesis; pyridoxine 5'-phosphate from D-erythrose 4-phosphate: step 4/5.</text>
</comment>
<dbReference type="UniPathway" id="UPA00244">
    <property type="reaction ID" value="UER00312"/>
</dbReference>
<dbReference type="GO" id="GO:0008615">
    <property type="term" value="P:pyridoxine biosynthetic process"/>
    <property type="evidence" value="ECO:0007669"/>
    <property type="project" value="UniProtKB-UniRule"/>
</dbReference>
<comment type="subcellular location">
    <subcellularLocation>
        <location evidence="7">Cytoplasm</location>
    </subcellularLocation>
</comment>
<keyword evidence="1 7" id="KW-0963">Cytoplasm</keyword>
<dbReference type="EC" id="1.1.1.262" evidence="7"/>
<dbReference type="PANTHER" id="PTHR30004">
    <property type="entry name" value="4-HYDROXYTHREONINE-4-PHOSPHATE DEHYDROGENASE"/>
    <property type="match status" value="1"/>
</dbReference>
<feature type="binding site" evidence="7">
    <location>
        <position position="145"/>
    </location>
    <ligand>
        <name>substrate</name>
    </ligand>
</feature>
<dbReference type="SUPFAM" id="SSF53659">
    <property type="entry name" value="Isocitrate/Isopropylmalate dehydrogenase-like"/>
    <property type="match status" value="1"/>
</dbReference>
<evidence type="ECO:0000256" key="2">
    <source>
        <dbReference type="ARBA" id="ARBA00022723"/>
    </source>
</evidence>
<evidence type="ECO:0000313" key="8">
    <source>
        <dbReference type="EMBL" id="AEB09968.1"/>
    </source>
</evidence>
<name>F2NDA2_DESAR</name>
<accession>F2NDA2</accession>
<feature type="binding site" evidence="7">
    <location>
        <position position="144"/>
    </location>
    <ligand>
        <name>substrate</name>
    </ligand>
</feature>